<dbReference type="GO" id="GO:0006352">
    <property type="term" value="P:DNA-templated transcription initiation"/>
    <property type="evidence" value="ECO:0007669"/>
    <property type="project" value="InterPro"/>
</dbReference>
<keyword evidence="9" id="KW-1185">Reference proteome</keyword>
<gene>
    <name evidence="8" type="ORF">GA0070607_0032</name>
</gene>
<evidence type="ECO:0000313" key="9">
    <source>
        <dbReference type="Proteomes" id="UP000198243"/>
    </source>
</evidence>
<evidence type="ECO:0000256" key="3">
    <source>
        <dbReference type="ARBA" id="ARBA00023015"/>
    </source>
</evidence>
<dbReference type="AlphaFoldDB" id="A0A1C4U209"/>
<dbReference type="InterPro" id="IPR013249">
    <property type="entry name" value="RNA_pol_sigma70_r4_t2"/>
</dbReference>
<evidence type="ECO:0000259" key="7">
    <source>
        <dbReference type="Pfam" id="PF08281"/>
    </source>
</evidence>
<dbReference type="InterPro" id="IPR032710">
    <property type="entry name" value="NTF2-like_dom_sf"/>
</dbReference>
<dbReference type="Gene3D" id="3.10.450.50">
    <property type="match status" value="1"/>
</dbReference>
<dbReference type="InterPro" id="IPR007627">
    <property type="entry name" value="RNA_pol_sigma70_r2"/>
</dbReference>
<dbReference type="InterPro" id="IPR014303">
    <property type="entry name" value="RNA_pol_sigma-70_ECF"/>
</dbReference>
<reference evidence="9" key="1">
    <citation type="submission" date="2016-06" db="EMBL/GenBank/DDBJ databases">
        <authorList>
            <person name="Varghese N."/>
            <person name="Submissions Spin"/>
        </authorList>
    </citation>
    <scope>NUCLEOTIDE SEQUENCE [LARGE SCALE GENOMIC DNA]</scope>
    <source>
        <strain evidence="9">DSM 44875</strain>
    </source>
</reference>
<dbReference type="SUPFAM" id="SSF88946">
    <property type="entry name" value="Sigma2 domain of RNA polymerase sigma factors"/>
    <property type="match status" value="1"/>
</dbReference>
<dbReference type="InterPro" id="IPR036388">
    <property type="entry name" value="WH-like_DNA-bd_sf"/>
</dbReference>
<sequence>MIDSQVFAQHRRLLFDVAYRMTGSVADAEDILQEAWLRCRDVDGGQLAHPRAYLVKTVTNLSLNQLTSARARRETYVGPWLPEPVLTAPDAGQEAEMAESISMAMLVVLETLTPAERAIFLLHDVFGFNHAEVASILDRSEVAVRQTAVRARAHVAARRPRFDVDQGVRREAVDRFRKACAGGDLNAMMELLAPEVICWSDGGGKVTAARRPLEGADNVARWLLGVFAKPETQNTLLVITEINGGPGILGLADGQPAGAICLDFDGERITGVRMQGNPDKLRGLTR</sequence>
<evidence type="ECO:0000256" key="2">
    <source>
        <dbReference type="ARBA" id="ARBA00011344"/>
    </source>
</evidence>
<organism evidence="8 9">
    <name type="scientific">Micromonospora coriariae</name>
    <dbReference type="NCBI Taxonomy" id="285665"/>
    <lineage>
        <taxon>Bacteria</taxon>
        <taxon>Bacillati</taxon>
        <taxon>Actinomycetota</taxon>
        <taxon>Actinomycetes</taxon>
        <taxon>Micromonosporales</taxon>
        <taxon>Micromonosporaceae</taxon>
        <taxon>Micromonospora</taxon>
    </lineage>
</organism>
<dbReference type="Gene3D" id="1.10.1740.10">
    <property type="match status" value="1"/>
</dbReference>
<dbReference type="GO" id="GO:0016987">
    <property type="term" value="F:sigma factor activity"/>
    <property type="evidence" value="ECO:0007669"/>
    <property type="project" value="UniProtKB-KW"/>
</dbReference>
<dbReference type="EMBL" id="LT607412">
    <property type="protein sequence ID" value="SCE65710.1"/>
    <property type="molecule type" value="Genomic_DNA"/>
</dbReference>
<evidence type="ECO:0000256" key="5">
    <source>
        <dbReference type="ARBA" id="ARBA00023163"/>
    </source>
</evidence>
<comment type="subunit">
    <text evidence="2">Interacts transiently with the RNA polymerase catalytic core formed by RpoA, RpoB, RpoC and RpoZ (2 alpha, 1 beta, 1 beta' and 1 omega subunit) to form the RNA polymerase holoenzyme that can initiate transcription.</text>
</comment>
<dbReference type="InterPro" id="IPR014284">
    <property type="entry name" value="RNA_pol_sigma-70_dom"/>
</dbReference>
<evidence type="ECO:0000256" key="1">
    <source>
        <dbReference type="ARBA" id="ARBA00010641"/>
    </source>
</evidence>
<dbReference type="Pfam" id="PF08281">
    <property type="entry name" value="Sigma70_r4_2"/>
    <property type="match status" value="1"/>
</dbReference>
<dbReference type="NCBIfam" id="TIGR02957">
    <property type="entry name" value="SigX4"/>
    <property type="match status" value="1"/>
</dbReference>
<feature type="domain" description="RNA polymerase sigma factor 70 region 4 type 2" evidence="7">
    <location>
        <begin position="104"/>
        <end position="154"/>
    </location>
</feature>
<keyword evidence="5" id="KW-0804">Transcription</keyword>
<proteinExistence type="inferred from homology"/>
<dbReference type="Gene3D" id="1.10.10.10">
    <property type="entry name" value="Winged helix-like DNA-binding domain superfamily/Winged helix DNA-binding domain"/>
    <property type="match status" value="1"/>
</dbReference>
<dbReference type="InterPro" id="IPR052704">
    <property type="entry name" value="ECF_Sigma-70_Domain"/>
</dbReference>
<dbReference type="Proteomes" id="UP000198243">
    <property type="component" value="Chromosome I"/>
</dbReference>
<evidence type="ECO:0000256" key="4">
    <source>
        <dbReference type="ARBA" id="ARBA00023082"/>
    </source>
</evidence>
<dbReference type="PANTHER" id="PTHR30173:SF36">
    <property type="entry name" value="ECF RNA POLYMERASE SIGMA FACTOR SIGJ"/>
    <property type="match status" value="1"/>
</dbReference>
<dbReference type="NCBIfam" id="NF007214">
    <property type="entry name" value="PRK09636.1"/>
    <property type="match status" value="1"/>
</dbReference>
<name>A0A1C4U209_9ACTN</name>
<feature type="domain" description="RNA polymerase sigma-70 region 2" evidence="6">
    <location>
        <begin position="7"/>
        <end position="70"/>
    </location>
</feature>
<dbReference type="GO" id="GO:0003677">
    <property type="term" value="F:DNA binding"/>
    <property type="evidence" value="ECO:0007669"/>
    <property type="project" value="InterPro"/>
</dbReference>
<keyword evidence="4" id="KW-0731">Sigma factor</keyword>
<evidence type="ECO:0000259" key="6">
    <source>
        <dbReference type="Pfam" id="PF04542"/>
    </source>
</evidence>
<dbReference type="Pfam" id="PF04542">
    <property type="entry name" value="Sigma70_r2"/>
    <property type="match status" value="1"/>
</dbReference>
<evidence type="ECO:0000313" key="8">
    <source>
        <dbReference type="EMBL" id="SCE65710.1"/>
    </source>
</evidence>
<accession>A0A1C4U209</accession>
<dbReference type="PANTHER" id="PTHR30173">
    <property type="entry name" value="SIGMA 19 FACTOR"/>
    <property type="match status" value="1"/>
</dbReference>
<dbReference type="SUPFAM" id="SSF54427">
    <property type="entry name" value="NTF2-like"/>
    <property type="match status" value="1"/>
</dbReference>
<keyword evidence="3" id="KW-0805">Transcription regulation</keyword>
<comment type="similarity">
    <text evidence="1">Belongs to the sigma-70 factor family. ECF subfamily.</text>
</comment>
<dbReference type="OrthoDB" id="6689546at2"/>
<dbReference type="InterPro" id="IPR013325">
    <property type="entry name" value="RNA_pol_sigma_r2"/>
</dbReference>
<protein>
    <submittedName>
        <fullName evidence="8">RNA polymerase sigma-70 factor, ECF subfamily</fullName>
    </submittedName>
</protein>
<dbReference type="InterPro" id="IPR013324">
    <property type="entry name" value="RNA_pol_sigma_r3/r4-like"/>
</dbReference>
<dbReference type="SUPFAM" id="SSF88659">
    <property type="entry name" value="Sigma3 and sigma4 domains of RNA polymerase sigma factors"/>
    <property type="match status" value="1"/>
</dbReference>
<dbReference type="RefSeq" id="WP_089016339.1">
    <property type="nucleotide sequence ID" value="NZ_LT607412.1"/>
</dbReference>
<dbReference type="NCBIfam" id="TIGR02937">
    <property type="entry name" value="sigma70-ECF"/>
    <property type="match status" value="1"/>
</dbReference>